<dbReference type="KEGG" id="ssai:N0B31_00550"/>
<keyword evidence="3" id="KW-1185">Reference proteome</keyword>
<feature type="region of interest" description="Disordered" evidence="1">
    <location>
        <begin position="88"/>
        <end position="112"/>
    </location>
</feature>
<name>A0A9E7UBH3_9EURY</name>
<protein>
    <submittedName>
        <fullName evidence="2">Uncharacterized protein</fullName>
    </submittedName>
</protein>
<sequence>MSAYTAVSAGFARDGTPVFRFEVSPAFAADPVEFEFVVTTGPTRFAVRTGDRLVAVARRAQADRLCRRLVEYETYDVGVRYVGAGTVPPHLAETDGEGSDEGGHEEGERRFDEVTRHRLADEAYDRLYARYVEG</sequence>
<organism evidence="2 3">
    <name type="scientific">Salinirubellus salinus</name>
    <dbReference type="NCBI Taxonomy" id="1364945"/>
    <lineage>
        <taxon>Archaea</taxon>
        <taxon>Methanobacteriati</taxon>
        <taxon>Methanobacteriota</taxon>
        <taxon>Stenosarchaea group</taxon>
        <taxon>Halobacteria</taxon>
        <taxon>Halobacteriales</taxon>
        <taxon>Natronomonadaceae</taxon>
        <taxon>Salinirubellus</taxon>
    </lineage>
</organism>
<dbReference type="Proteomes" id="UP001057580">
    <property type="component" value="Chromosome"/>
</dbReference>
<reference evidence="2" key="1">
    <citation type="submission" date="2022-09" db="EMBL/GenBank/DDBJ databases">
        <title>Diverse halophilic archaea isolated from saline environments.</title>
        <authorList>
            <person name="Cui H.-L."/>
        </authorList>
    </citation>
    <scope>NUCLEOTIDE SEQUENCE</scope>
    <source>
        <strain evidence="2">ZS-35-S2</strain>
    </source>
</reference>
<dbReference type="RefSeq" id="WP_260593772.1">
    <property type="nucleotide sequence ID" value="NZ_CP104003.1"/>
</dbReference>
<evidence type="ECO:0000313" key="3">
    <source>
        <dbReference type="Proteomes" id="UP001057580"/>
    </source>
</evidence>
<evidence type="ECO:0000256" key="1">
    <source>
        <dbReference type="SAM" id="MobiDB-lite"/>
    </source>
</evidence>
<accession>A0A9E7UBH3</accession>
<feature type="compositionally biased region" description="Basic and acidic residues" evidence="1">
    <location>
        <begin position="101"/>
        <end position="112"/>
    </location>
</feature>
<dbReference type="AlphaFoldDB" id="A0A9E7UBH3"/>
<evidence type="ECO:0000313" key="2">
    <source>
        <dbReference type="EMBL" id="UWM54784.1"/>
    </source>
</evidence>
<gene>
    <name evidence="2" type="ORF">N0B31_00550</name>
</gene>
<dbReference type="GeneID" id="74940866"/>
<dbReference type="EMBL" id="CP104003">
    <property type="protein sequence ID" value="UWM54784.1"/>
    <property type="molecule type" value="Genomic_DNA"/>
</dbReference>
<proteinExistence type="predicted"/>